<comment type="caution">
    <text evidence="2">The sequence shown here is derived from an EMBL/GenBank/DDBJ whole genome shotgun (WGS) entry which is preliminary data.</text>
</comment>
<reference evidence="2 3" key="1">
    <citation type="submission" date="2019-03" db="EMBL/GenBank/DDBJ databases">
        <title>Genomic analyses of the natural microbiome of Caenorhabditis elegans.</title>
        <authorList>
            <person name="Samuel B."/>
        </authorList>
    </citation>
    <scope>NUCLEOTIDE SEQUENCE [LARGE SCALE GENOMIC DNA]</scope>
    <source>
        <strain evidence="2 3">JUb89</strain>
    </source>
</reference>
<gene>
    <name evidence="2" type="ORF">EC844_12557</name>
</gene>
<sequence length="97" mass="11237">MSFEDILDKEKNNTAQALFSFGEGKRVGRALDELEANRPEFYRFYKAGQKSKADQMQAKIDRLMADLLKAATDQAKLHMHCQELEKQIKEMEPQNDN</sequence>
<accession>A0A4R1XGR4</accession>
<keyword evidence="1" id="KW-0175">Coiled coil</keyword>
<evidence type="ECO:0000313" key="3">
    <source>
        <dbReference type="Proteomes" id="UP000294963"/>
    </source>
</evidence>
<protein>
    <submittedName>
        <fullName evidence="2">Uncharacterized protein</fullName>
    </submittedName>
</protein>
<keyword evidence="3" id="KW-1185">Reference proteome</keyword>
<name>A0A4R1XGR4_ACICA</name>
<dbReference type="AlphaFoldDB" id="A0A4R1XGR4"/>
<proteinExistence type="predicted"/>
<feature type="coiled-coil region" evidence="1">
    <location>
        <begin position="46"/>
        <end position="73"/>
    </location>
</feature>
<dbReference type="EMBL" id="SLVJ01000025">
    <property type="protein sequence ID" value="TCM62329.1"/>
    <property type="molecule type" value="Genomic_DNA"/>
</dbReference>
<evidence type="ECO:0000313" key="2">
    <source>
        <dbReference type="EMBL" id="TCM62329.1"/>
    </source>
</evidence>
<evidence type="ECO:0000256" key="1">
    <source>
        <dbReference type="SAM" id="Coils"/>
    </source>
</evidence>
<dbReference type="Proteomes" id="UP000294963">
    <property type="component" value="Unassembled WGS sequence"/>
</dbReference>
<organism evidence="2 3">
    <name type="scientific">Acinetobacter calcoaceticus</name>
    <dbReference type="NCBI Taxonomy" id="471"/>
    <lineage>
        <taxon>Bacteria</taxon>
        <taxon>Pseudomonadati</taxon>
        <taxon>Pseudomonadota</taxon>
        <taxon>Gammaproteobacteria</taxon>
        <taxon>Moraxellales</taxon>
        <taxon>Moraxellaceae</taxon>
        <taxon>Acinetobacter</taxon>
        <taxon>Acinetobacter calcoaceticus/baumannii complex</taxon>
    </lineage>
</organism>